<feature type="domain" description="NADP-dependent oxidoreductase" evidence="2">
    <location>
        <begin position="18"/>
        <end position="296"/>
    </location>
</feature>
<name>A0AAW3YT87_9GAMM</name>
<dbReference type="PANTHER" id="PTHR43364">
    <property type="entry name" value="NADH-SPECIFIC METHYLGLYOXAL REDUCTASE-RELATED"/>
    <property type="match status" value="1"/>
</dbReference>
<dbReference type="Gene3D" id="3.20.20.100">
    <property type="entry name" value="NADP-dependent oxidoreductase domain"/>
    <property type="match status" value="1"/>
</dbReference>
<dbReference type="GO" id="GO:0005829">
    <property type="term" value="C:cytosol"/>
    <property type="evidence" value="ECO:0007669"/>
    <property type="project" value="TreeGrafter"/>
</dbReference>
<dbReference type="AlphaFoldDB" id="A0AAW3YT87"/>
<dbReference type="GO" id="GO:0016491">
    <property type="term" value="F:oxidoreductase activity"/>
    <property type="evidence" value="ECO:0007669"/>
    <property type="project" value="UniProtKB-KW"/>
</dbReference>
<reference evidence="3" key="1">
    <citation type="submission" date="2020-09" db="EMBL/GenBank/DDBJ databases">
        <authorList>
            <person name="Palma L."/>
            <person name="Caballero P."/>
            <person name="Berry C."/>
            <person name="Del Valle E."/>
        </authorList>
    </citation>
    <scope>NUCLEOTIDE SEQUENCE</scope>
    <source>
        <strain evidence="3">M</strain>
    </source>
</reference>
<dbReference type="RefSeq" id="WP_323851960.1">
    <property type="nucleotide sequence ID" value="NZ_JACXBC010000010.1"/>
</dbReference>
<evidence type="ECO:0000256" key="1">
    <source>
        <dbReference type="ARBA" id="ARBA00023002"/>
    </source>
</evidence>
<protein>
    <submittedName>
        <fullName evidence="3">Aldo/keto reductase</fullName>
    </submittedName>
</protein>
<evidence type="ECO:0000259" key="2">
    <source>
        <dbReference type="Pfam" id="PF00248"/>
    </source>
</evidence>
<organism evidence="3">
    <name type="scientific">Xenorhabdus szentirmaii</name>
    <dbReference type="NCBI Taxonomy" id="290112"/>
    <lineage>
        <taxon>Bacteria</taxon>
        <taxon>Pseudomonadati</taxon>
        <taxon>Pseudomonadota</taxon>
        <taxon>Gammaproteobacteria</taxon>
        <taxon>Enterobacterales</taxon>
        <taxon>Morganellaceae</taxon>
        <taxon>Xenorhabdus</taxon>
    </lineage>
</organism>
<sequence>MIDFNSHFLETIGLRVSRLAVGGSHFGVSASRKDVMRIVSTALDFGVNFFDTADIYGKGESESALGDAVYGRRHRVVIATKFGHDEEAKGAGRAAMTRSLHNSLKRLKTDYIDLYQLHAPDPSTPIEETISTFQLWVKEGKIRSYGICNVRSSEIEHYCNTARAMGGILPTSIQNPVNILNYQSYEEIRSSLSTCQLGLLAALPLARGLLSGRYRSVLDVPRTHPLSGYKGLGYRNAHTKKIIERLIYAAQQLNRSPSVLALEVILSNKDIISVLVGMRHSEQLISLTELHPSLLQEQTIDYILGRRLSLD</sequence>
<dbReference type="PRINTS" id="PR00069">
    <property type="entry name" value="ALDKETRDTASE"/>
</dbReference>
<comment type="caution">
    <text evidence="3">The sequence shown here is derived from an EMBL/GenBank/DDBJ whole genome shotgun (WGS) entry which is preliminary data.</text>
</comment>
<dbReference type="InterPro" id="IPR050523">
    <property type="entry name" value="AKR_Detox_Biosynth"/>
</dbReference>
<dbReference type="InterPro" id="IPR023210">
    <property type="entry name" value="NADP_OxRdtase_dom"/>
</dbReference>
<dbReference type="Proteomes" id="UP001193920">
    <property type="component" value="Unassembled WGS sequence"/>
</dbReference>
<keyword evidence="1" id="KW-0560">Oxidoreductase</keyword>
<dbReference type="SUPFAM" id="SSF51430">
    <property type="entry name" value="NAD(P)-linked oxidoreductase"/>
    <property type="match status" value="1"/>
</dbReference>
<dbReference type="Pfam" id="PF00248">
    <property type="entry name" value="Aldo_ket_red"/>
    <property type="match status" value="1"/>
</dbReference>
<reference evidence="3" key="2">
    <citation type="journal article" date="2024" name="Toxins">
        <title>Genome Sequence Analysis of Native Xenorhabdus Strains Isolated from Entomopathogenic Nematodes in Argentina.</title>
        <authorList>
            <person name="Palma L."/>
            <person name="Frizzo L."/>
            <person name="Kaiser S."/>
            <person name="Berry C."/>
            <person name="Caballero P."/>
            <person name="Bode H.B."/>
            <person name="Del Valle E.E."/>
        </authorList>
    </citation>
    <scope>NUCLEOTIDE SEQUENCE</scope>
    <source>
        <strain evidence="3">M</strain>
    </source>
</reference>
<dbReference type="EMBL" id="JACXBF010000091">
    <property type="protein sequence ID" value="MBD2799483.1"/>
    <property type="molecule type" value="Genomic_DNA"/>
</dbReference>
<dbReference type="PANTHER" id="PTHR43364:SF4">
    <property type="entry name" value="NAD(P)-LINKED OXIDOREDUCTASE SUPERFAMILY PROTEIN"/>
    <property type="match status" value="1"/>
</dbReference>
<dbReference type="InterPro" id="IPR020471">
    <property type="entry name" value="AKR"/>
</dbReference>
<dbReference type="InterPro" id="IPR036812">
    <property type="entry name" value="NAD(P)_OxRdtase_dom_sf"/>
</dbReference>
<evidence type="ECO:0000313" key="3">
    <source>
        <dbReference type="EMBL" id="MBD2799483.1"/>
    </source>
</evidence>
<proteinExistence type="predicted"/>
<gene>
    <name evidence="3" type="ORF">ID854_03150</name>
</gene>
<accession>A0AAW3YT87</accession>